<dbReference type="GeneID" id="103522082"/>
<dbReference type="Pfam" id="PF00704">
    <property type="entry name" value="Glyco_hydro_18"/>
    <property type="match status" value="7"/>
</dbReference>
<proteinExistence type="inferred from homology"/>
<dbReference type="InterPro" id="IPR029070">
    <property type="entry name" value="Chitinase_insertion_sf"/>
</dbReference>
<evidence type="ECO:0000256" key="7">
    <source>
        <dbReference type="ARBA" id="ARBA00023024"/>
    </source>
</evidence>
<dbReference type="InterPro" id="IPR036508">
    <property type="entry name" value="Chitin-bd_dom_sf"/>
</dbReference>
<evidence type="ECO:0000256" key="11">
    <source>
        <dbReference type="ARBA" id="ARBA00023326"/>
    </source>
</evidence>
<keyword evidence="4" id="KW-0147">Chitin-binding</keyword>
<dbReference type="Pfam" id="PF01607">
    <property type="entry name" value="CBM_14"/>
    <property type="match status" value="5"/>
</dbReference>
<keyword evidence="5" id="KW-0732">Signal</keyword>
<dbReference type="GO" id="GO:0008061">
    <property type="term" value="F:chitin binding"/>
    <property type="evidence" value="ECO:0007669"/>
    <property type="project" value="UniProtKB-KW"/>
</dbReference>
<name>A0A3Q0JIK7_DIACI</name>
<evidence type="ECO:0000256" key="6">
    <source>
        <dbReference type="ARBA" id="ARBA00022801"/>
    </source>
</evidence>
<dbReference type="SUPFAM" id="SSF51445">
    <property type="entry name" value="(Trans)glycosidases"/>
    <property type="match status" value="5"/>
</dbReference>
<reference evidence="17" key="1">
    <citation type="submission" date="2025-08" db="UniProtKB">
        <authorList>
            <consortium name="RefSeq"/>
        </authorList>
    </citation>
    <scope>IDENTIFICATION</scope>
</reference>
<dbReference type="PANTHER" id="PTHR11177:SF359">
    <property type="entry name" value="CHITINASE 10-RELATED"/>
    <property type="match status" value="1"/>
</dbReference>
<keyword evidence="11" id="KW-0624">Polysaccharide degradation</keyword>
<dbReference type="FunFam" id="3.10.50.10:FF:000001">
    <property type="entry name" value="Chitinase 3-like 1"/>
    <property type="match status" value="4"/>
</dbReference>
<feature type="domain" description="GH18" evidence="15">
    <location>
        <begin position="1408"/>
        <end position="1777"/>
    </location>
</feature>
<feature type="domain" description="Chitin-binding type-2" evidence="14">
    <location>
        <begin position="2302"/>
        <end position="2357"/>
    </location>
</feature>
<dbReference type="SMART" id="SM00636">
    <property type="entry name" value="Glyco_18"/>
    <property type="match status" value="5"/>
</dbReference>
<dbReference type="InterPro" id="IPR001223">
    <property type="entry name" value="Glyco_hydro18_cat"/>
</dbReference>
<dbReference type="SUPFAM" id="SSF54556">
    <property type="entry name" value="Chitinase insertion domain"/>
    <property type="match status" value="5"/>
</dbReference>
<evidence type="ECO:0000256" key="13">
    <source>
        <dbReference type="SAM" id="MobiDB-lite"/>
    </source>
</evidence>
<evidence type="ECO:0000256" key="1">
    <source>
        <dbReference type="ARBA" id="ARBA00000822"/>
    </source>
</evidence>
<feature type="compositionally biased region" description="Low complexity" evidence="13">
    <location>
        <begin position="1817"/>
        <end position="1830"/>
    </location>
</feature>
<evidence type="ECO:0000313" key="16">
    <source>
        <dbReference type="Proteomes" id="UP000079169"/>
    </source>
</evidence>
<evidence type="ECO:0000256" key="10">
    <source>
        <dbReference type="ARBA" id="ARBA00023295"/>
    </source>
</evidence>
<evidence type="ECO:0000256" key="3">
    <source>
        <dbReference type="ARBA" id="ARBA00012729"/>
    </source>
</evidence>
<feature type="domain" description="Chitin-binding type-2" evidence="14">
    <location>
        <begin position="1174"/>
        <end position="1228"/>
    </location>
</feature>
<dbReference type="InterPro" id="IPR011583">
    <property type="entry name" value="Chitinase_II/V-like_cat"/>
</dbReference>
<feature type="compositionally biased region" description="Low complexity" evidence="13">
    <location>
        <begin position="970"/>
        <end position="1030"/>
    </location>
</feature>
<feature type="region of interest" description="Disordered" evidence="13">
    <location>
        <begin position="843"/>
        <end position="868"/>
    </location>
</feature>
<evidence type="ECO:0000259" key="15">
    <source>
        <dbReference type="PROSITE" id="PS51910"/>
    </source>
</evidence>
<sequence length="2708" mass="306473">MVKKENFSDKNLKPCAHIVDLVDRRGTKHQVVCYVEAKSAYRHRPATFNVKNVIPQTCTHVIYAYAAIDPVSRALIPEDLEYDVIKGGYKSFLGLKEANPELKVYLAVKSNFVSITSDRESRLNFISSVLEMFDMYKFDGLDLNVKDPALNDEDDDDLESIANERSDFSTFIQELSSTLRRNNYQLTLTSPGVIDRKTSLVDISVVAPLVDLILLKSFNNDHMDDEVVPVKPNTKVNIQVTSTIANFNNIESAVYNWIKKGARPEQIIIGIPFFGKSYRLFNRSEYGLGATVKGPGTEGKYTQMPGYLAFFEVCNKFKDKTWRHFTDSNGEPFMVKKDEWITYENNDSIRRKMNYIKDRHLGGAMLWTLDLDDFRGFCGQKYPLLSAVVSNLQPGNVNEVFNHLKTVRNEDLEEFDEEPEPKVVCYVTNWSGSRKSDGKFVPENIDYKLCTHIVYAFASLDPNTLSIQAGNPEADIDDNFYQRISSSPLVTHGKVKILIAIGGWTDSSGEKYSQLISSGSNRKKFIKSVLTFLRRFDFAGLHFDWNYPVCWQADCSKQHKADKGNFVKLIQELKAEFDKHDYSIAVGISGYKEILEVAYDFPALNDHVEFMSLMSYDYHGAWEGITGLVSPLNSRPGEPYPNYNINTALKLIDELGGDKRKIVIGVPFYGQSYTLKLDKEHGLGAETDGPGLAGEYTQQPGMLAYYEICYRIKTRKWTVQRNTKSLEPFTFQGAETDGPGLAGEYTQQPGMLAYYEICYRIKTRKWTVQRNTKSLEPFTFQGDQWVSYEDPTSLTEKVKFIKSNGYAGIMAWTIDLDDFHNKCCMESFPLLRAVNRAFGRLKDKKPSAPDCTRPTVSTPSPIGTSTTEDSGIMAWTIDLDDFHNKCCMESFPLLRAVNRAFGRLKEKKPSAPDCTRSTVSTPSPIGTSTTEDSGSYLPPAESSSTPSHEETETTSTETTSRKPEVVTIATEEVSSSESPSTTQQTTSKPWWSPSTEAPESPESPDVTEESTMSSSSSKPTTSKPWWSPTTEETETVDAQPSTTENSGESEKPPTTSIDSDTDSDSCTSGEYYPVDGECGSYYRCILGTLKKESCAPGLHWNKVNKICDWPKSAKCEDKNMETPMKSTTESQSQELELVEDELTTIRTQRPTRPATSSWWTPITTTESTQEEYIPETCVNGDYLPDPDDCRSFLICSHGNLLKQSCGPSLLWNAKKKLCDWSYNVQCSFQSNIVRFSLKPKDESCQEGEFAAYPSDCNKYQYCIWGSYQVASCSPGLYWNDKMKTCDWPYRTKCKQTSATTTSEQVPKPTKKPTKPTKKPTTTTEYNPPEATTKPSTTTSTTTDSGAWTPNPTEWVWHPPTEPTTTHISVTEKSPLDQYFKIVCYFTNWAWYRPGKGKYVLKSPLDQYFKIVCYFTNWAWYRPGKGKYVPEDIRTDLCTHIVYGFAVLDSENLIIKAHDSWADFDNRFYERVVTLKKKGVKVSLAIGGWNDSLGGKYSRLVNSATARQRFIEHVVKFLLKYQFDGLDLDWEYPTCWQVNCDAGPDSDKESFGLFVRELHQAFKPHGLLLSAAVSPSKQVINAAYDVKALSESLDWISVMTYDYHGQWDKKTGHVAPLYEHPDDDFFYFNANFTMNYWMKKGAPSRKLVMGMPMYGQAFSLANSNDHGLNAAAPGAGLAGEYTRQAGFLAYYEICAKIKSGQWTVVKDKKNRIGPYAYSDNQWVGYDDVDMIRTKSEFIKSMNLGGGMIWALDLDDFKNVCGEGVHPLLSTITEVLGHGPGGNYESTTEEYKPTSEESKPTTVSTSTVVTTEEPEQTEEPITTTTTSTTTTTKRPKPPTTTSTTTTRPKPITTIKPKPTTVKPKPTTTVKPKPTTVKPKPVIPPSTKDEFKIVCYFTNWAWYRQSGGKYLPSDIDSDLCTHVIYGFAVLDTDQLVIKPHDTWADLDNKFYEKVTALKKKGVKVTLAIGGWNDSAGNKYSRLVNSQQARSKFIAHVVNFILEHNFDGLDLDWEYPKCWQVDCKQGPASDKQGFADLIKELRAAFNPHDLLLSAAVSPSKAVIDNAYDIPVMSENLDWISVMTYDYHGQWDKKTGHVAPMYALPNDTTPTFNANYSLHYWVSHGADRKKVIFGMPMYGQSFTLADKNKNGLNSQTYGGAEAGENTRARGFLAYYEICDKIQKDGWVVVRDRKRRIGPYAFKGDQWVGFDDQAMIHHKAEFVKYNDLGGAMIWALDLDDFKNFCGCESYPLLKTINRVLRNYPGPGPNCFLKPVPPKHEDNVPQTTGTQYEEDETLSDDTIVIDSKSNRCNRTGELYQHEGDCAKFASCENGLIKIYDCPPGLHFNFARSICDWPFLANCDKRYRYNLKNMKTAVLPMTERKSDLVLKDSSQKKVSQPTKLEKQKDICIPQGDCAKFASCENGLIKIYDCPPGLHFNFARSICDWPFLANCDKRYRYNLKNMKTAVLPMTERKSDLVLKDSSQKKEEPYKVICYYTSWAYLRQAEGKYSPEDIDGSLCTHLVYAFADLDEQELVIRSHNNKLDLEQGFYEKITKFNERGIQVILAIGGWSDSRSDKYSRLVNDIPARRNFVRHVTEFLEFYGFNGLEFAWEYPKCWQTCSTVKSHEWTVVRDSLGARGPYAYNGKLWLSYDDTRDIRRKCKSIKQDGLGGAMVWSIDLDDFQNLCSCGPYPLLSAVNYELRNTTLNYEPKDCT</sequence>
<comment type="similarity">
    <text evidence="2">Belongs to the glycosyl hydrolase 18 family. Chitinase class II subfamily.</text>
</comment>
<dbReference type="PROSITE" id="PS01095">
    <property type="entry name" value="GH18_1"/>
    <property type="match status" value="2"/>
</dbReference>
<evidence type="ECO:0000256" key="9">
    <source>
        <dbReference type="ARBA" id="ARBA00023277"/>
    </source>
</evidence>
<evidence type="ECO:0000256" key="12">
    <source>
        <dbReference type="RuleBase" id="RU000489"/>
    </source>
</evidence>
<feature type="domain" description="Chitin-binding type-2" evidence="14">
    <location>
        <begin position="2408"/>
        <end position="2448"/>
    </location>
</feature>
<dbReference type="GO" id="GO:0008843">
    <property type="term" value="F:endochitinase activity"/>
    <property type="evidence" value="ECO:0007669"/>
    <property type="project" value="UniProtKB-EC"/>
</dbReference>
<keyword evidence="6 12" id="KW-0378">Hydrolase</keyword>
<feature type="domain" description="Chitin-binding type-2" evidence="14">
    <location>
        <begin position="1241"/>
        <end position="1295"/>
    </location>
</feature>
<evidence type="ECO:0000256" key="2">
    <source>
        <dbReference type="ARBA" id="ARBA00009121"/>
    </source>
</evidence>
<feature type="compositionally biased region" description="Low complexity" evidence="13">
    <location>
        <begin position="1054"/>
        <end position="1068"/>
    </location>
</feature>
<gene>
    <name evidence="17" type="primary">LOC103522082</name>
</gene>
<dbReference type="PROSITE" id="PS50940">
    <property type="entry name" value="CHIT_BIND_II"/>
    <property type="match status" value="5"/>
</dbReference>
<evidence type="ECO:0000313" key="17">
    <source>
        <dbReference type="RefSeq" id="XP_026688246.1"/>
    </source>
</evidence>
<dbReference type="GO" id="GO:0006032">
    <property type="term" value="P:chitin catabolic process"/>
    <property type="evidence" value="ECO:0007669"/>
    <property type="project" value="UniProtKB-KW"/>
</dbReference>
<feature type="compositionally biased region" description="Low complexity" evidence="13">
    <location>
        <begin position="1798"/>
        <end position="1809"/>
    </location>
</feature>
<dbReference type="GO" id="GO:0000272">
    <property type="term" value="P:polysaccharide catabolic process"/>
    <property type="evidence" value="ECO:0007669"/>
    <property type="project" value="UniProtKB-KW"/>
</dbReference>
<dbReference type="SMART" id="SM00494">
    <property type="entry name" value="ChtBD2"/>
    <property type="match status" value="5"/>
</dbReference>
<dbReference type="GO" id="GO:0005576">
    <property type="term" value="C:extracellular region"/>
    <property type="evidence" value="ECO:0007669"/>
    <property type="project" value="InterPro"/>
</dbReference>
<dbReference type="Gene3D" id="3.20.20.80">
    <property type="entry name" value="Glycosidases"/>
    <property type="match status" value="8"/>
</dbReference>
<dbReference type="FunFam" id="3.20.20.80:FF:000007">
    <property type="entry name" value="Acidic mammalian chitinase"/>
    <property type="match status" value="3"/>
</dbReference>
<dbReference type="RefSeq" id="XP_026688246.1">
    <property type="nucleotide sequence ID" value="XM_026832445.1"/>
</dbReference>
<dbReference type="CDD" id="cd02872">
    <property type="entry name" value="GH18_chitolectin_chitotriosidase"/>
    <property type="match status" value="2"/>
</dbReference>
<protein>
    <recommendedName>
        <fullName evidence="3">chitinase</fullName>
        <ecNumber evidence="3">3.2.1.14</ecNumber>
    </recommendedName>
</protein>
<keyword evidence="9" id="KW-0119">Carbohydrate metabolism</keyword>
<dbReference type="Gene3D" id="2.170.140.10">
    <property type="entry name" value="Chitin binding domain"/>
    <property type="match status" value="5"/>
</dbReference>
<dbReference type="InterPro" id="IPR001579">
    <property type="entry name" value="Glyco_hydro_18_chit_AS"/>
</dbReference>
<dbReference type="FunFam" id="2.170.140.10:FF:000004">
    <property type="entry name" value="Chitinase 5"/>
    <property type="match status" value="1"/>
</dbReference>
<feature type="compositionally biased region" description="Low complexity" evidence="13">
    <location>
        <begin position="1837"/>
        <end position="1877"/>
    </location>
</feature>
<feature type="domain" description="Chitin-binding type-2" evidence="14">
    <location>
        <begin position="1063"/>
        <end position="1117"/>
    </location>
</feature>
<keyword evidence="8" id="KW-1015">Disulfide bond</keyword>
<keyword evidence="16" id="KW-1185">Reference proteome</keyword>
<feature type="compositionally biased region" description="Polar residues" evidence="13">
    <location>
        <begin position="1036"/>
        <end position="1046"/>
    </location>
</feature>
<organism evidence="16 17">
    <name type="scientific">Diaphorina citri</name>
    <name type="common">Asian citrus psyllid</name>
    <dbReference type="NCBI Taxonomy" id="121845"/>
    <lineage>
        <taxon>Eukaryota</taxon>
        <taxon>Metazoa</taxon>
        <taxon>Ecdysozoa</taxon>
        <taxon>Arthropoda</taxon>
        <taxon>Hexapoda</taxon>
        <taxon>Insecta</taxon>
        <taxon>Pterygota</taxon>
        <taxon>Neoptera</taxon>
        <taxon>Paraneoptera</taxon>
        <taxon>Hemiptera</taxon>
        <taxon>Sternorrhyncha</taxon>
        <taxon>Psylloidea</taxon>
        <taxon>Psyllidae</taxon>
        <taxon>Diaphorininae</taxon>
        <taxon>Diaphorina</taxon>
    </lineage>
</organism>
<dbReference type="Gene3D" id="3.10.50.10">
    <property type="match status" value="5"/>
</dbReference>
<feature type="compositionally biased region" description="Basic residues" evidence="13">
    <location>
        <begin position="1308"/>
        <end position="1317"/>
    </location>
</feature>
<evidence type="ECO:0000256" key="5">
    <source>
        <dbReference type="ARBA" id="ARBA00022729"/>
    </source>
</evidence>
<dbReference type="STRING" id="121845.A0A3Q0JIK7"/>
<feature type="region of interest" description="Disordered" evidence="13">
    <location>
        <begin position="1778"/>
        <end position="1880"/>
    </location>
</feature>
<dbReference type="InterPro" id="IPR050314">
    <property type="entry name" value="Glycosyl_Hydrlase_18"/>
</dbReference>
<feature type="compositionally biased region" description="Low complexity" evidence="13">
    <location>
        <begin position="1331"/>
        <end position="1344"/>
    </location>
</feature>
<feature type="region of interest" description="Disordered" evidence="13">
    <location>
        <begin position="1300"/>
        <end position="1355"/>
    </location>
</feature>
<dbReference type="FunFam" id="3.10.50.10:FF:000004">
    <property type="entry name" value="Chitinase 5"/>
    <property type="match status" value="1"/>
</dbReference>
<accession>A0A3Q0JIK7</accession>
<dbReference type="KEGG" id="dci:103522082"/>
<keyword evidence="10 12" id="KW-0326">Glycosidase</keyword>
<feature type="compositionally biased region" description="Polar residues" evidence="13">
    <location>
        <begin position="854"/>
        <end position="868"/>
    </location>
</feature>
<dbReference type="PANTHER" id="PTHR11177">
    <property type="entry name" value="CHITINASE"/>
    <property type="match status" value="1"/>
</dbReference>
<feature type="region of interest" description="Disordered" evidence="13">
    <location>
        <begin position="906"/>
        <end position="1070"/>
    </location>
</feature>
<comment type="catalytic activity">
    <reaction evidence="1">
        <text>Random endo-hydrolysis of N-acetyl-beta-D-glucosaminide (1-&gt;4)-beta-linkages in chitin and chitodextrins.</text>
        <dbReference type="EC" id="3.2.1.14"/>
    </reaction>
</comment>
<dbReference type="Proteomes" id="UP000079169">
    <property type="component" value="Unplaced"/>
</dbReference>
<evidence type="ECO:0000259" key="14">
    <source>
        <dbReference type="PROSITE" id="PS50940"/>
    </source>
</evidence>
<dbReference type="SUPFAM" id="SSF57625">
    <property type="entry name" value="Invertebrate chitin-binding proteins"/>
    <property type="match status" value="5"/>
</dbReference>
<feature type="domain" description="GH18" evidence="15">
    <location>
        <begin position="1888"/>
        <end position="2257"/>
    </location>
</feature>
<feature type="compositionally biased region" description="Polar residues" evidence="13">
    <location>
        <begin position="915"/>
        <end position="933"/>
    </location>
</feature>
<dbReference type="InterPro" id="IPR002557">
    <property type="entry name" value="Chitin-bd_dom"/>
</dbReference>
<dbReference type="EC" id="3.2.1.14" evidence="3"/>
<feature type="domain" description="GH18" evidence="15">
    <location>
        <begin position="421"/>
        <end position="841"/>
    </location>
</feature>
<evidence type="ECO:0000256" key="4">
    <source>
        <dbReference type="ARBA" id="ARBA00022669"/>
    </source>
</evidence>
<feature type="domain" description="GH18" evidence="15">
    <location>
        <begin position="2484"/>
        <end position="2708"/>
    </location>
</feature>
<dbReference type="PROSITE" id="PS51910">
    <property type="entry name" value="GH18_2"/>
    <property type="match status" value="5"/>
</dbReference>
<feature type="compositionally biased region" description="Basic and acidic residues" evidence="13">
    <location>
        <begin position="1787"/>
        <end position="1797"/>
    </location>
</feature>
<dbReference type="PaxDb" id="121845-A0A3Q0JIK7"/>
<keyword evidence="7" id="KW-0146">Chitin degradation</keyword>
<dbReference type="InterPro" id="IPR017853">
    <property type="entry name" value="GH"/>
</dbReference>
<evidence type="ECO:0000256" key="8">
    <source>
        <dbReference type="ARBA" id="ARBA00023157"/>
    </source>
</evidence>
<feature type="domain" description="GH18" evidence="15">
    <location>
        <begin position="29"/>
        <end position="395"/>
    </location>
</feature>